<feature type="compositionally biased region" description="Low complexity" evidence="2">
    <location>
        <begin position="159"/>
        <end position="185"/>
    </location>
</feature>
<comment type="caution">
    <text evidence="5">The sequence shown here is derived from an EMBL/GenBank/DDBJ whole genome shotgun (WGS) entry which is preliminary data.</text>
</comment>
<organism evidence="5 6">
    <name type="scientific">Cronartium quercuum f. sp. fusiforme G11</name>
    <dbReference type="NCBI Taxonomy" id="708437"/>
    <lineage>
        <taxon>Eukaryota</taxon>
        <taxon>Fungi</taxon>
        <taxon>Dikarya</taxon>
        <taxon>Basidiomycota</taxon>
        <taxon>Pucciniomycotina</taxon>
        <taxon>Pucciniomycetes</taxon>
        <taxon>Pucciniales</taxon>
        <taxon>Coleosporiaceae</taxon>
        <taxon>Cronartium</taxon>
    </lineage>
</organism>
<dbReference type="InterPro" id="IPR018466">
    <property type="entry name" value="Kre9/Knh1-like_N"/>
</dbReference>
<evidence type="ECO:0000313" key="5">
    <source>
        <dbReference type="EMBL" id="KAG0149523.1"/>
    </source>
</evidence>
<dbReference type="InterPro" id="IPR052982">
    <property type="entry name" value="SRP1/TIP1-like"/>
</dbReference>
<dbReference type="Proteomes" id="UP000886653">
    <property type="component" value="Unassembled WGS sequence"/>
</dbReference>
<evidence type="ECO:0000256" key="2">
    <source>
        <dbReference type="SAM" id="MobiDB-lite"/>
    </source>
</evidence>
<feature type="region of interest" description="Disordered" evidence="2">
    <location>
        <begin position="159"/>
        <end position="191"/>
    </location>
</feature>
<reference evidence="5" key="1">
    <citation type="submission" date="2013-11" db="EMBL/GenBank/DDBJ databases">
        <title>Genome sequence of the fusiform rust pathogen reveals effectors for host alternation and coevolution with pine.</title>
        <authorList>
            <consortium name="DOE Joint Genome Institute"/>
            <person name="Smith K."/>
            <person name="Pendleton A."/>
            <person name="Kubisiak T."/>
            <person name="Anderson C."/>
            <person name="Salamov A."/>
            <person name="Aerts A."/>
            <person name="Riley R."/>
            <person name="Clum A."/>
            <person name="Lindquist E."/>
            <person name="Ence D."/>
            <person name="Campbell M."/>
            <person name="Kronenberg Z."/>
            <person name="Feau N."/>
            <person name="Dhillon B."/>
            <person name="Hamelin R."/>
            <person name="Burleigh J."/>
            <person name="Smith J."/>
            <person name="Yandell M."/>
            <person name="Nelson C."/>
            <person name="Grigoriev I."/>
            <person name="Davis J."/>
        </authorList>
    </citation>
    <scope>NUCLEOTIDE SEQUENCE</scope>
    <source>
        <strain evidence="5">G11</strain>
    </source>
</reference>
<dbReference type="PANTHER" id="PTHR40633">
    <property type="entry name" value="MATRIX PROTEIN, PUTATIVE (AFU_ORTHOLOGUE AFUA_8G05410)-RELATED"/>
    <property type="match status" value="1"/>
</dbReference>
<dbReference type="AlphaFoldDB" id="A0A9P6NSM5"/>
<dbReference type="OrthoDB" id="2500796at2759"/>
<accession>A0A9P6NSM5</accession>
<proteinExistence type="predicted"/>
<name>A0A9P6NSM5_9BASI</name>
<dbReference type="Pfam" id="PF10342">
    <property type="entry name" value="Kre9_KNH"/>
    <property type="match status" value="1"/>
</dbReference>
<keyword evidence="6" id="KW-1185">Reference proteome</keyword>
<evidence type="ECO:0000313" key="6">
    <source>
        <dbReference type="Proteomes" id="UP000886653"/>
    </source>
</evidence>
<feature type="chain" id="PRO_5040397512" description="Yeast cell wall synthesis Kre9/Knh1-like N-terminal domain-containing protein" evidence="3">
    <location>
        <begin position="19"/>
        <end position="212"/>
    </location>
</feature>
<evidence type="ECO:0000256" key="1">
    <source>
        <dbReference type="ARBA" id="ARBA00022729"/>
    </source>
</evidence>
<protein>
    <recommendedName>
        <fullName evidence="4">Yeast cell wall synthesis Kre9/Knh1-like N-terminal domain-containing protein</fullName>
    </recommendedName>
</protein>
<feature type="signal peptide" evidence="3">
    <location>
        <begin position="1"/>
        <end position="18"/>
    </location>
</feature>
<dbReference type="PANTHER" id="PTHR40633:SF1">
    <property type="entry name" value="GPI ANCHORED SERINE-THREONINE RICH PROTEIN (AFU_ORTHOLOGUE AFUA_1G03630)"/>
    <property type="match status" value="1"/>
</dbReference>
<feature type="domain" description="Yeast cell wall synthesis Kre9/Knh1-like N-terminal" evidence="4">
    <location>
        <begin position="25"/>
        <end position="120"/>
    </location>
</feature>
<dbReference type="EMBL" id="MU167227">
    <property type="protein sequence ID" value="KAG0149523.1"/>
    <property type="molecule type" value="Genomic_DNA"/>
</dbReference>
<evidence type="ECO:0000256" key="3">
    <source>
        <dbReference type="SAM" id="SignalP"/>
    </source>
</evidence>
<keyword evidence="1 3" id="KW-0732">Signal</keyword>
<sequence length="212" mass="21654">MIFSLSIFILAAAQLANASLSPTFPVSGSMCQVGQPCQIKWIDTPAAPTTASMGETTIDLVCGDPKNLQIAQRLGGVTNPSVATALTFTPDTNLNSTGQYAIRFLSKSNSTPIFSTFFTITGGTRLTRLVPYAAGGTGKTIPATTVDSANATTKMVASSTNSTASSSHNTTTASNSTSPAAAGASDKSSSPARFTYSSGLLVLAVPVIALLF</sequence>
<evidence type="ECO:0000259" key="4">
    <source>
        <dbReference type="Pfam" id="PF10342"/>
    </source>
</evidence>
<gene>
    <name evidence="5" type="ORF">CROQUDRAFT_131267</name>
</gene>